<feature type="region of interest" description="Disordered" evidence="3">
    <location>
        <begin position="51"/>
        <end position="95"/>
    </location>
</feature>
<dbReference type="PROSITE" id="PS50102">
    <property type="entry name" value="RRM"/>
    <property type="match status" value="1"/>
</dbReference>
<feature type="compositionally biased region" description="Low complexity" evidence="3">
    <location>
        <begin position="212"/>
        <end position="225"/>
    </location>
</feature>
<feature type="domain" description="RRM" evidence="4">
    <location>
        <begin position="99"/>
        <end position="174"/>
    </location>
</feature>
<dbReference type="InterPro" id="IPR012677">
    <property type="entry name" value="Nucleotide-bd_a/b_plait_sf"/>
</dbReference>
<dbReference type="GO" id="GO:0003723">
    <property type="term" value="F:RNA binding"/>
    <property type="evidence" value="ECO:0007669"/>
    <property type="project" value="UniProtKB-UniRule"/>
</dbReference>
<feature type="compositionally biased region" description="Polar residues" evidence="3">
    <location>
        <begin position="408"/>
        <end position="417"/>
    </location>
</feature>
<dbReference type="GO" id="GO:0005730">
    <property type="term" value="C:nucleolus"/>
    <property type="evidence" value="ECO:0007669"/>
    <property type="project" value="TreeGrafter"/>
</dbReference>
<organism evidence="5 6">
    <name type="scientific">Lactarius akahatsu</name>
    <dbReference type="NCBI Taxonomy" id="416441"/>
    <lineage>
        <taxon>Eukaryota</taxon>
        <taxon>Fungi</taxon>
        <taxon>Dikarya</taxon>
        <taxon>Basidiomycota</taxon>
        <taxon>Agaricomycotina</taxon>
        <taxon>Agaricomycetes</taxon>
        <taxon>Russulales</taxon>
        <taxon>Russulaceae</taxon>
        <taxon>Lactarius</taxon>
    </lineage>
</organism>
<dbReference type="InterPro" id="IPR035979">
    <property type="entry name" value="RBD_domain_sf"/>
</dbReference>
<dbReference type="InterPro" id="IPR000504">
    <property type="entry name" value="RRM_dom"/>
</dbReference>
<dbReference type="SUPFAM" id="SSF54928">
    <property type="entry name" value="RNA-binding domain, RBD"/>
    <property type="match status" value="1"/>
</dbReference>
<proteinExistence type="predicted"/>
<dbReference type="PANTHER" id="PTHR23236:SF11">
    <property type="entry name" value="EUKARYOTIC TRANSLATION INITIATION FACTOR 4H"/>
    <property type="match status" value="1"/>
</dbReference>
<feature type="compositionally biased region" description="Basic and acidic residues" evidence="3">
    <location>
        <begin position="174"/>
        <end position="210"/>
    </location>
</feature>
<dbReference type="EMBL" id="JAKELL010000013">
    <property type="protein sequence ID" value="KAH8994817.1"/>
    <property type="molecule type" value="Genomic_DNA"/>
</dbReference>
<evidence type="ECO:0000256" key="2">
    <source>
        <dbReference type="PROSITE-ProRule" id="PRU00176"/>
    </source>
</evidence>
<dbReference type="SMART" id="SM00360">
    <property type="entry name" value="RRM"/>
    <property type="match status" value="1"/>
</dbReference>
<feature type="compositionally biased region" description="Polar residues" evidence="3">
    <location>
        <begin position="348"/>
        <end position="370"/>
    </location>
</feature>
<feature type="compositionally biased region" description="Basic and acidic residues" evidence="3">
    <location>
        <begin position="384"/>
        <end position="406"/>
    </location>
</feature>
<dbReference type="PANTHER" id="PTHR23236">
    <property type="entry name" value="EUKARYOTIC TRANSLATION INITIATION FACTOR 4B/4H"/>
    <property type="match status" value="1"/>
</dbReference>
<reference evidence="5" key="1">
    <citation type="submission" date="2022-01" db="EMBL/GenBank/DDBJ databases">
        <title>Comparative genomics reveals a dynamic genome evolution in the ectomycorrhizal milk-cap (Lactarius) mushrooms.</title>
        <authorList>
            <consortium name="DOE Joint Genome Institute"/>
            <person name="Lebreton A."/>
            <person name="Tang N."/>
            <person name="Kuo A."/>
            <person name="LaButti K."/>
            <person name="Drula E."/>
            <person name="Barry K."/>
            <person name="Clum A."/>
            <person name="Lipzen A."/>
            <person name="Mousain D."/>
            <person name="Ng V."/>
            <person name="Wang R."/>
            <person name="Wang X."/>
            <person name="Dai Y."/>
            <person name="Henrissat B."/>
            <person name="Grigoriev I.V."/>
            <person name="Guerin-Laguette A."/>
            <person name="Yu F."/>
            <person name="Martin F.M."/>
        </authorList>
    </citation>
    <scope>NUCLEOTIDE SEQUENCE</scope>
    <source>
        <strain evidence="5">QP</strain>
    </source>
</reference>
<evidence type="ECO:0000259" key="4">
    <source>
        <dbReference type="PROSITE" id="PS50102"/>
    </source>
</evidence>
<gene>
    <name evidence="5" type="ORF">EDB92DRAFT_1795365</name>
</gene>
<feature type="compositionally biased region" description="Basic and acidic residues" evidence="3">
    <location>
        <begin position="61"/>
        <end position="91"/>
    </location>
</feature>
<feature type="compositionally biased region" description="Low complexity" evidence="3">
    <location>
        <begin position="320"/>
        <end position="329"/>
    </location>
</feature>
<accession>A0AAD4LIV7</accession>
<name>A0AAD4LIV7_9AGAM</name>
<sequence length="483" mass="52433">MGQISPLSTPFLAHNVLPAPKKGQKMSLNEFLGDNTLGSWADEMDALPTARTLTSFNPTARGDDGGDRRGGRDDFLSSRQDRQSFPPREDLPLPTQPPYTAFVGNLAFDLTEQDLETFFDGLKTKSVKVIKDRDERPKGFGYVEFEDLDDLKAALTKSGATLAGRTVRVSVAEPPKERSGPGGFDDPKFSGEWRRQGPLPDRDSSRRRYDGPPADRSAAAPPSVSETSSDWRSNRPVRPPPPPESEGASRRKNSSSFASESAADKEETWTIGSKFKPSEDEGTGRKFGSFRARGDMPPPSGPPESLADNDWRSAPRAGLSSRSSTSPTSSTPPTPQITRRKLELLPRSGNTSTTPSPLASPKMAQSNPANRPSPFGAARPVDVTAREKVIAERLDKEREVTKDRVGQHSMSRSNSRQGAPRTPPFGRSGDISLPPSPRVSHDTSIRPAFSFAAAAGGKRDEESKEDEGPRVNDITEQLGEVTI</sequence>
<dbReference type="AlphaFoldDB" id="A0AAD4LIV7"/>
<dbReference type="Pfam" id="PF00076">
    <property type="entry name" value="RRM_1"/>
    <property type="match status" value="1"/>
</dbReference>
<evidence type="ECO:0000313" key="5">
    <source>
        <dbReference type="EMBL" id="KAH8994817.1"/>
    </source>
</evidence>
<protein>
    <recommendedName>
        <fullName evidence="4">RRM domain-containing protein</fullName>
    </recommendedName>
</protein>
<comment type="caution">
    <text evidence="5">The sequence shown here is derived from an EMBL/GenBank/DDBJ whole genome shotgun (WGS) entry which is preliminary data.</text>
</comment>
<evidence type="ECO:0000313" key="6">
    <source>
        <dbReference type="Proteomes" id="UP001201163"/>
    </source>
</evidence>
<feature type="region of interest" description="Disordered" evidence="3">
    <location>
        <begin position="168"/>
        <end position="483"/>
    </location>
</feature>
<dbReference type="Proteomes" id="UP001201163">
    <property type="component" value="Unassembled WGS sequence"/>
</dbReference>
<evidence type="ECO:0000256" key="3">
    <source>
        <dbReference type="SAM" id="MobiDB-lite"/>
    </source>
</evidence>
<keyword evidence="1 2" id="KW-0694">RNA-binding</keyword>
<feature type="compositionally biased region" description="Basic and acidic residues" evidence="3">
    <location>
        <begin position="457"/>
        <end position="470"/>
    </location>
</feature>
<keyword evidence="6" id="KW-1185">Reference proteome</keyword>
<dbReference type="Gene3D" id="3.30.70.330">
    <property type="match status" value="1"/>
</dbReference>
<evidence type="ECO:0000256" key="1">
    <source>
        <dbReference type="ARBA" id="ARBA00022884"/>
    </source>
</evidence>